<dbReference type="RefSeq" id="WP_252442341.1">
    <property type="nucleotide sequence ID" value="NZ_JAMWYK010000001.1"/>
</dbReference>
<gene>
    <name evidence="3" type="ORF">NFX39_01520</name>
</gene>
<feature type="transmembrane region" description="Helical" evidence="2">
    <location>
        <begin position="76"/>
        <end position="93"/>
    </location>
</feature>
<comment type="caution">
    <text evidence="3">The sequence shown here is derived from an EMBL/GenBank/DDBJ whole genome shotgun (WGS) entry which is preliminary data.</text>
</comment>
<sequence length="95" mass="11063">MNKENTAQRNDYVTHSEFEGSIDKNELTQDKICGEVKEVRKEIVKQNVKIDDLNRKIERLLIKVNYSVFDNLFPDSFLLLLPFIVMLVLAVAAHR</sequence>
<proteinExistence type="predicted"/>
<reference evidence="3 4" key="1">
    <citation type="submission" date="2022-06" db="EMBL/GenBank/DDBJ databases">
        <title>Fructobacillus taiwanensis sp. nov., isolated from the honeybee.</title>
        <authorList>
            <person name="Chen Y.-S."/>
            <person name="Wang L.-T."/>
            <person name="Lee Y.-S."/>
            <person name="Chang Y.-C."/>
            <person name="Wu H.-C."/>
            <person name="Liao C.-Y."/>
            <person name="Chen W.-H."/>
            <person name="Deng J.-N."/>
            <person name="Wang Y.-H."/>
        </authorList>
    </citation>
    <scope>NUCLEOTIDE SEQUENCE [LARGE SCALE GENOMIC DNA]</scope>
    <source>
        <strain evidence="3 4">W13</strain>
    </source>
</reference>
<evidence type="ECO:0000313" key="4">
    <source>
        <dbReference type="Proteomes" id="UP001523234"/>
    </source>
</evidence>
<keyword evidence="2" id="KW-1133">Transmembrane helix</keyword>
<dbReference type="Proteomes" id="UP001523234">
    <property type="component" value="Unassembled WGS sequence"/>
</dbReference>
<keyword evidence="4" id="KW-1185">Reference proteome</keyword>
<feature type="coiled-coil region" evidence="1">
    <location>
        <begin position="36"/>
        <end position="63"/>
    </location>
</feature>
<accession>A0ABT0ZP54</accession>
<evidence type="ECO:0000313" key="3">
    <source>
        <dbReference type="EMBL" id="MCO0831774.1"/>
    </source>
</evidence>
<dbReference type="EMBL" id="JAMWYK010000001">
    <property type="protein sequence ID" value="MCO0831774.1"/>
    <property type="molecule type" value="Genomic_DNA"/>
</dbReference>
<keyword evidence="2" id="KW-0472">Membrane</keyword>
<evidence type="ECO:0000256" key="1">
    <source>
        <dbReference type="SAM" id="Coils"/>
    </source>
</evidence>
<evidence type="ECO:0000256" key="2">
    <source>
        <dbReference type="SAM" id="Phobius"/>
    </source>
</evidence>
<keyword evidence="2" id="KW-0812">Transmembrane</keyword>
<name>A0ABT0ZP54_9LACO</name>
<protein>
    <submittedName>
        <fullName evidence="3">Uncharacterized protein</fullName>
    </submittedName>
</protein>
<keyword evidence="1" id="KW-0175">Coiled coil</keyword>
<organism evidence="3 4">
    <name type="scientific">Fructobacillus apis</name>
    <dbReference type="NCBI Taxonomy" id="2935017"/>
    <lineage>
        <taxon>Bacteria</taxon>
        <taxon>Bacillati</taxon>
        <taxon>Bacillota</taxon>
        <taxon>Bacilli</taxon>
        <taxon>Lactobacillales</taxon>
        <taxon>Lactobacillaceae</taxon>
        <taxon>Fructobacillus</taxon>
    </lineage>
</organism>